<gene>
    <name evidence="1" type="ORF">AOQ84DRAFT_438542</name>
</gene>
<evidence type="ECO:0000313" key="1">
    <source>
        <dbReference type="EMBL" id="OCL10148.1"/>
    </source>
</evidence>
<dbReference type="EMBL" id="KV749303">
    <property type="protein sequence ID" value="OCL10148.1"/>
    <property type="molecule type" value="Genomic_DNA"/>
</dbReference>
<name>A0A8E2F4H5_9PEZI</name>
<keyword evidence="2" id="KW-1185">Reference proteome</keyword>
<protein>
    <submittedName>
        <fullName evidence="1">Uncharacterized protein</fullName>
    </submittedName>
</protein>
<evidence type="ECO:0000313" key="2">
    <source>
        <dbReference type="Proteomes" id="UP000250140"/>
    </source>
</evidence>
<sequence>MQMQCINAARQATLEQDRPFSRFRQLPSYHAIGAGPLDFRTGECIDYGLANLRGNRRRVLLTALKRWGVRAIDERCRSTGDDDVIQYEGPDRAGDLRISDDAPTPMELKRCIIDEFRTREKARLFGRYRRKRPGRWWAGARRKVGSRHHECGSRSQLSEEQWNQAVPVEVLRLLRLSRMRGEAWLRVGCVGVALPAVVSESSVSELMMKQRAVSGSDGERGIYAGAAATKKIVIFGQPALG</sequence>
<organism evidence="1 2">
    <name type="scientific">Glonium stellatum</name>
    <dbReference type="NCBI Taxonomy" id="574774"/>
    <lineage>
        <taxon>Eukaryota</taxon>
        <taxon>Fungi</taxon>
        <taxon>Dikarya</taxon>
        <taxon>Ascomycota</taxon>
        <taxon>Pezizomycotina</taxon>
        <taxon>Dothideomycetes</taxon>
        <taxon>Pleosporomycetidae</taxon>
        <taxon>Gloniales</taxon>
        <taxon>Gloniaceae</taxon>
        <taxon>Glonium</taxon>
    </lineage>
</organism>
<reference evidence="1 2" key="1">
    <citation type="journal article" date="2016" name="Nat. Commun.">
        <title>Ectomycorrhizal ecology is imprinted in the genome of the dominant symbiotic fungus Cenococcum geophilum.</title>
        <authorList>
            <consortium name="DOE Joint Genome Institute"/>
            <person name="Peter M."/>
            <person name="Kohler A."/>
            <person name="Ohm R.A."/>
            <person name="Kuo A."/>
            <person name="Krutzmann J."/>
            <person name="Morin E."/>
            <person name="Arend M."/>
            <person name="Barry K.W."/>
            <person name="Binder M."/>
            <person name="Choi C."/>
            <person name="Clum A."/>
            <person name="Copeland A."/>
            <person name="Grisel N."/>
            <person name="Haridas S."/>
            <person name="Kipfer T."/>
            <person name="LaButti K."/>
            <person name="Lindquist E."/>
            <person name="Lipzen A."/>
            <person name="Maire R."/>
            <person name="Meier B."/>
            <person name="Mihaltcheva S."/>
            <person name="Molinier V."/>
            <person name="Murat C."/>
            <person name="Poggeler S."/>
            <person name="Quandt C.A."/>
            <person name="Sperisen C."/>
            <person name="Tritt A."/>
            <person name="Tisserant E."/>
            <person name="Crous P.W."/>
            <person name="Henrissat B."/>
            <person name="Nehls U."/>
            <person name="Egli S."/>
            <person name="Spatafora J.W."/>
            <person name="Grigoriev I.V."/>
            <person name="Martin F.M."/>
        </authorList>
    </citation>
    <scope>NUCLEOTIDE SEQUENCE [LARGE SCALE GENOMIC DNA]</scope>
    <source>
        <strain evidence="1 2">CBS 207.34</strain>
    </source>
</reference>
<dbReference type="Proteomes" id="UP000250140">
    <property type="component" value="Unassembled WGS sequence"/>
</dbReference>
<dbReference type="AlphaFoldDB" id="A0A8E2F4H5"/>
<accession>A0A8E2F4H5</accession>
<proteinExistence type="predicted"/>